<keyword evidence="7" id="KW-0997">Cell inner membrane</keyword>
<evidence type="ECO:0000256" key="14">
    <source>
        <dbReference type="ARBA" id="ARBA00023136"/>
    </source>
</evidence>
<comment type="subcellular location">
    <subcellularLocation>
        <location evidence="1">Cell inner membrane</location>
        <topology evidence="1">Multi-pass membrane protein</topology>
    </subcellularLocation>
</comment>
<evidence type="ECO:0000256" key="3">
    <source>
        <dbReference type="ARBA" id="ARBA00007316"/>
    </source>
</evidence>
<dbReference type="PATRIC" id="fig|82380.11.peg.1585"/>
<keyword evidence="13 18" id="KW-1133">Transmembrane helix</keyword>
<evidence type="ECO:0000259" key="20">
    <source>
        <dbReference type="Pfam" id="PF13614"/>
    </source>
</evidence>
<sequence>MSLQDYLDALRRQWIVIIALTIIGAGAAFGYSRTLPPEYSSTAAVMVIPQRGDSTNELVQGSSYVQSLVQTYAVLASSPLVLTPVIDDLGLDETATQLAKRVSVVNTLNTVVIEISVTDSDKDRAQEITAAITDSLVSAVADVSPSDANGQPAVRLETIAPARMPQAPIGPNTRLITLIGAALGLALSVAYALIRRALGTRIAERGDIASVTDAPVIGEIVAWRRNYTVLSTMLRSRDSRAAESFRALAANLKYVAVDRELQVVMMTSSAPHEGKSSVSIGLAAALAESNHDVLVIDADLRRSSVATQLQLEGSVGVTSILVGDATFDEAVQHAQSMNIDIIAGGSPAPNPGQLITSHRLRELVAVARERYEYVIIDSAPALVVSDALWLADLSDGVLVVTRSGKTRRKQVSAVLSALKSTHKDVVGIVLNAVKRNERGPYYVPEAPPRRWSREAKRANANVSAERNPGDGAAHGA</sequence>
<dbReference type="AlphaFoldDB" id="A0A0F0LA25"/>
<evidence type="ECO:0000256" key="12">
    <source>
        <dbReference type="ARBA" id="ARBA00022840"/>
    </source>
</evidence>
<dbReference type="PANTHER" id="PTHR32309:SF13">
    <property type="entry name" value="FERRIC ENTEROBACTIN TRANSPORT PROTEIN FEPE"/>
    <property type="match status" value="1"/>
</dbReference>
<feature type="domain" description="Polysaccharide chain length determinant N-terminal" evidence="19">
    <location>
        <begin position="2"/>
        <end position="89"/>
    </location>
</feature>
<evidence type="ECO:0000256" key="4">
    <source>
        <dbReference type="ARBA" id="ARBA00008883"/>
    </source>
</evidence>
<evidence type="ECO:0000256" key="18">
    <source>
        <dbReference type="SAM" id="Phobius"/>
    </source>
</evidence>
<dbReference type="InterPro" id="IPR003856">
    <property type="entry name" value="LPS_length_determ_N"/>
</dbReference>
<evidence type="ECO:0000256" key="1">
    <source>
        <dbReference type="ARBA" id="ARBA00004429"/>
    </source>
</evidence>
<feature type="domain" description="AAA" evidence="20">
    <location>
        <begin position="274"/>
        <end position="422"/>
    </location>
</feature>
<evidence type="ECO:0000256" key="10">
    <source>
        <dbReference type="ARBA" id="ARBA00022741"/>
    </source>
</evidence>
<keyword evidence="9 18" id="KW-0812">Transmembrane</keyword>
<comment type="caution">
    <text evidence="21">The sequence shown here is derived from an EMBL/GenBank/DDBJ whole genome shotgun (WGS) entry which is preliminary data.</text>
</comment>
<comment type="similarity">
    <text evidence="3">Belongs to the CpsD/CapB family.</text>
</comment>
<comment type="similarity">
    <text evidence="4">Belongs to the etk/wzc family.</text>
</comment>
<comment type="catalytic activity">
    <reaction evidence="16">
        <text>L-tyrosyl-[protein] + ATP = O-phospho-L-tyrosyl-[protein] + ADP + H(+)</text>
        <dbReference type="Rhea" id="RHEA:10596"/>
        <dbReference type="Rhea" id="RHEA-COMP:10136"/>
        <dbReference type="Rhea" id="RHEA-COMP:20101"/>
        <dbReference type="ChEBI" id="CHEBI:15378"/>
        <dbReference type="ChEBI" id="CHEBI:30616"/>
        <dbReference type="ChEBI" id="CHEBI:46858"/>
        <dbReference type="ChEBI" id="CHEBI:61978"/>
        <dbReference type="ChEBI" id="CHEBI:456216"/>
        <dbReference type="EC" id="2.7.10.2"/>
    </reaction>
</comment>
<evidence type="ECO:0000313" key="22">
    <source>
        <dbReference type="Proteomes" id="UP000033640"/>
    </source>
</evidence>
<dbReference type="PANTHER" id="PTHR32309">
    <property type="entry name" value="TYROSINE-PROTEIN KINASE"/>
    <property type="match status" value="1"/>
</dbReference>
<keyword evidence="12" id="KW-0067">ATP-binding</keyword>
<evidence type="ECO:0000256" key="15">
    <source>
        <dbReference type="ARBA" id="ARBA00023137"/>
    </source>
</evidence>
<proteinExistence type="inferred from homology"/>
<dbReference type="CDD" id="cd05387">
    <property type="entry name" value="BY-kinase"/>
    <property type="match status" value="1"/>
</dbReference>
<keyword evidence="15" id="KW-0829">Tyrosine-protein kinase</keyword>
<evidence type="ECO:0000256" key="16">
    <source>
        <dbReference type="ARBA" id="ARBA00051245"/>
    </source>
</evidence>
<dbReference type="SUPFAM" id="SSF52540">
    <property type="entry name" value="P-loop containing nucleoside triphosphate hydrolases"/>
    <property type="match status" value="1"/>
</dbReference>
<evidence type="ECO:0000256" key="17">
    <source>
        <dbReference type="SAM" id="MobiDB-lite"/>
    </source>
</evidence>
<dbReference type="Proteomes" id="UP000033640">
    <property type="component" value="Unassembled WGS sequence"/>
</dbReference>
<dbReference type="EC" id="2.7.10.2" evidence="5"/>
<evidence type="ECO:0000256" key="13">
    <source>
        <dbReference type="ARBA" id="ARBA00022989"/>
    </source>
</evidence>
<dbReference type="Gene3D" id="3.40.50.300">
    <property type="entry name" value="P-loop containing nucleotide triphosphate hydrolases"/>
    <property type="match status" value="1"/>
</dbReference>
<protein>
    <recommendedName>
        <fullName evidence="5">non-specific protein-tyrosine kinase</fullName>
        <ecNumber evidence="5">2.7.10.2</ecNumber>
    </recommendedName>
</protein>
<keyword evidence="11 21" id="KW-0418">Kinase</keyword>
<comment type="similarity">
    <text evidence="2">Belongs to the CpsC/CapA family.</text>
</comment>
<dbReference type="GO" id="GO:0004715">
    <property type="term" value="F:non-membrane spanning protein tyrosine kinase activity"/>
    <property type="evidence" value="ECO:0007669"/>
    <property type="project" value="UniProtKB-EC"/>
</dbReference>
<evidence type="ECO:0000313" key="21">
    <source>
        <dbReference type="EMBL" id="KJL29529.1"/>
    </source>
</evidence>
<dbReference type="Pfam" id="PF13614">
    <property type="entry name" value="AAA_31"/>
    <property type="match status" value="1"/>
</dbReference>
<dbReference type="InterPro" id="IPR027417">
    <property type="entry name" value="P-loop_NTPase"/>
</dbReference>
<dbReference type="RefSeq" id="WP_045278945.1">
    <property type="nucleotide sequence ID" value="NZ_CAKKLT010000029.1"/>
</dbReference>
<evidence type="ECO:0000259" key="19">
    <source>
        <dbReference type="Pfam" id="PF02706"/>
    </source>
</evidence>
<dbReference type="InterPro" id="IPR005702">
    <property type="entry name" value="Wzc-like_C"/>
</dbReference>
<evidence type="ECO:0000256" key="7">
    <source>
        <dbReference type="ARBA" id="ARBA00022519"/>
    </source>
</evidence>
<dbReference type="GO" id="GO:0005886">
    <property type="term" value="C:plasma membrane"/>
    <property type="evidence" value="ECO:0007669"/>
    <property type="project" value="UniProtKB-SubCell"/>
</dbReference>
<dbReference type="NCBIfam" id="TIGR01007">
    <property type="entry name" value="eps_fam"/>
    <property type="match status" value="1"/>
</dbReference>
<evidence type="ECO:0000256" key="5">
    <source>
        <dbReference type="ARBA" id="ARBA00011903"/>
    </source>
</evidence>
<feature type="region of interest" description="Disordered" evidence="17">
    <location>
        <begin position="452"/>
        <end position="476"/>
    </location>
</feature>
<evidence type="ECO:0000256" key="2">
    <source>
        <dbReference type="ARBA" id="ARBA00006683"/>
    </source>
</evidence>
<accession>A0A0F0LA25</accession>
<name>A0A0F0LA25_9MICO</name>
<keyword evidence="6" id="KW-1003">Cell membrane</keyword>
<evidence type="ECO:0000256" key="8">
    <source>
        <dbReference type="ARBA" id="ARBA00022679"/>
    </source>
</evidence>
<dbReference type="InterPro" id="IPR025669">
    <property type="entry name" value="AAA_dom"/>
</dbReference>
<evidence type="ECO:0000256" key="6">
    <source>
        <dbReference type="ARBA" id="ARBA00022475"/>
    </source>
</evidence>
<dbReference type="OrthoDB" id="9812433at2"/>
<dbReference type="EMBL" id="JYIW01000023">
    <property type="protein sequence ID" value="KJL29529.1"/>
    <property type="molecule type" value="Genomic_DNA"/>
</dbReference>
<reference evidence="21 22" key="1">
    <citation type="submission" date="2015-02" db="EMBL/GenBank/DDBJ databases">
        <title>Draft genome sequences of ten Microbacterium spp. with emphasis on heavy metal contaminated environments.</title>
        <authorList>
            <person name="Corretto E."/>
        </authorList>
    </citation>
    <scope>NUCLEOTIDE SEQUENCE [LARGE SCALE GENOMIC DNA]</scope>
    <source>
        <strain evidence="21 22">BEL4b</strain>
    </source>
</reference>
<evidence type="ECO:0000256" key="11">
    <source>
        <dbReference type="ARBA" id="ARBA00022777"/>
    </source>
</evidence>
<feature type="transmembrane region" description="Helical" evidence="18">
    <location>
        <begin position="12"/>
        <end position="31"/>
    </location>
</feature>
<evidence type="ECO:0000256" key="9">
    <source>
        <dbReference type="ARBA" id="ARBA00022692"/>
    </source>
</evidence>
<organism evidence="21 22">
    <name type="scientific">Microbacterium oxydans</name>
    <dbReference type="NCBI Taxonomy" id="82380"/>
    <lineage>
        <taxon>Bacteria</taxon>
        <taxon>Bacillati</taxon>
        <taxon>Actinomycetota</taxon>
        <taxon>Actinomycetes</taxon>
        <taxon>Micrococcales</taxon>
        <taxon>Microbacteriaceae</taxon>
        <taxon>Microbacterium</taxon>
    </lineage>
</organism>
<keyword evidence="14 18" id="KW-0472">Membrane</keyword>
<dbReference type="InterPro" id="IPR050445">
    <property type="entry name" value="Bact_polysacc_biosynth/exp"/>
</dbReference>
<keyword evidence="10" id="KW-0547">Nucleotide-binding</keyword>
<keyword evidence="8 21" id="KW-0808">Transferase</keyword>
<feature type="transmembrane region" description="Helical" evidence="18">
    <location>
        <begin position="175"/>
        <end position="194"/>
    </location>
</feature>
<dbReference type="GO" id="GO:0005524">
    <property type="term" value="F:ATP binding"/>
    <property type="evidence" value="ECO:0007669"/>
    <property type="project" value="UniProtKB-KW"/>
</dbReference>
<dbReference type="Pfam" id="PF02706">
    <property type="entry name" value="Wzz"/>
    <property type="match status" value="1"/>
</dbReference>
<gene>
    <name evidence="21" type="primary">ywqD_1</name>
    <name evidence="21" type="ORF">RS83_01546</name>
</gene>